<keyword evidence="5" id="KW-1185">Reference proteome</keyword>
<feature type="domain" description="AsmA" evidence="3">
    <location>
        <begin position="2"/>
        <end position="229"/>
    </location>
</feature>
<feature type="compositionally biased region" description="Low complexity" evidence="1">
    <location>
        <begin position="346"/>
        <end position="358"/>
    </location>
</feature>
<dbReference type="Pfam" id="PF05170">
    <property type="entry name" value="AsmA"/>
    <property type="match status" value="2"/>
</dbReference>
<dbReference type="EMBL" id="FQXZ01000040">
    <property type="protein sequence ID" value="SHI44214.1"/>
    <property type="molecule type" value="Genomic_DNA"/>
</dbReference>
<evidence type="ECO:0000256" key="2">
    <source>
        <dbReference type="SAM" id="Phobius"/>
    </source>
</evidence>
<organism evidence="4 5">
    <name type="scientific">Vibrio aerogenes CECT 7868</name>
    <dbReference type="NCBI Taxonomy" id="1216006"/>
    <lineage>
        <taxon>Bacteria</taxon>
        <taxon>Pseudomonadati</taxon>
        <taxon>Pseudomonadota</taxon>
        <taxon>Gammaproteobacteria</taxon>
        <taxon>Vibrionales</taxon>
        <taxon>Vibrionaceae</taxon>
        <taxon>Vibrio</taxon>
    </lineage>
</organism>
<feature type="region of interest" description="Disordered" evidence="1">
    <location>
        <begin position="326"/>
        <end position="358"/>
    </location>
</feature>
<dbReference type="GO" id="GO:0005886">
    <property type="term" value="C:plasma membrane"/>
    <property type="evidence" value="ECO:0007669"/>
    <property type="project" value="TreeGrafter"/>
</dbReference>
<dbReference type="STRING" id="1216006.VA7868_03720"/>
<keyword evidence="2" id="KW-0812">Transmembrane</keyword>
<sequence>MKKLLYVIVGLLVVVIGAMILLVTLVDPNQYKPLIVEQTKRATGLDLVVTGDLKWQFFPSVGLHVGQVALKNPPGFERDNLLEVKEAAADVSVMPLFSQQLHIGQIRLDGMRLDIETRKDGVSNLDSLKKNKVSEPQSKPATQAPAVASSSSSDTAGESSGHGWQVTVAGIAVTHAHAEIRDAAAGKQTILSDLNLNISEFLPGQWTGFELSGQGRQDSRSFSVQGLGNFQLAADYGKFSLKDLDLQASVNGESLPLNPLKIALKGQMDMDLVAKVIQLTGLDLKFNDVQIDGQSTITLNKPMPQVRFSLHSPDIDLDRLLPASAAKSPANPDAQVNQSLQSNKNVQSTQAAQTVSSQEPDLTGLKTLDVSGDLRIDRLKVKQVVLTDVALKTSVQQGIARLIVTDAGLYQGKIKADIQLNGRQVPATYQVNQQMTGVQIQPLLKALAENDQFEGTGTVKVNVAGKGLSGTRLKKNLYGTVRVELADGAINGINIAQLIRRGYAKIKGRSLPDNAVQKTDFSALSGTFNLKQGIAATRDLSMMSPLLRVHGEGQVNYLNQSQDMLVRTSFVGSLQGQGGKDIDELRDITIPLKVTGNWQKPHYKVVFDDVLKQKAKKELNRGLKKLDEKIKDEKTREAVNNLLKKLF</sequence>
<protein>
    <submittedName>
        <fullName evidence="4">Putative assembly protein</fullName>
    </submittedName>
</protein>
<keyword evidence="2" id="KW-1133">Transmembrane helix</keyword>
<dbReference type="InterPro" id="IPR052894">
    <property type="entry name" value="AsmA-related"/>
</dbReference>
<dbReference type="AlphaFoldDB" id="A0A1M6B630"/>
<keyword evidence="2" id="KW-0472">Membrane</keyword>
<dbReference type="InterPro" id="IPR007844">
    <property type="entry name" value="AsmA"/>
</dbReference>
<feature type="transmembrane region" description="Helical" evidence="2">
    <location>
        <begin position="5"/>
        <end position="26"/>
    </location>
</feature>
<evidence type="ECO:0000259" key="3">
    <source>
        <dbReference type="Pfam" id="PF05170"/>
    </source>
</evidence>
<dbReference type="Proteomes" id="UP000184608">
    <property type="component" value="Unassembled WGS sequence"/>
</dbReference>
<evidence type="ECO:0000313" key="4">
    <source>
        <dbReference type="EMBL" id="SHI44214.1"/>
    </source>
</evidence>
<dbReference type="GO" id="GO:0090313">
    <property type="term" value="P:regulation of protein targeting to membrane"/>
    <property type="evidence" value="ECO:0007669"/>
    <property type="project" value="TreeGrafter"/>
</dbReference>
<name>A0A1M6B630_9VIBR</name>
<evidence type="ECO:0000313" key="5">
    <source>
        <dbReference type="Proteomes" id="UP000184608"/>
    </source>
</evidence>
<dbReference type="PANTHER" id="PTHR30441">
    <property type="entry name" value="DUF748 DOMAIN-CONTAINING PROTEIN"/>
    <property type="match status" value="1"/>
</dbReference>
<dbReference type="OrthoDB" id="9766390at2"/>
<evidence type="ECO:0000256" key="1">
    <source>
        <dbReference type="SAM" id="MobiDB-lite"/>
    </source>
</evidence>
<feature type="compositionally biased region" description="Low complexity" evidence="1">
    <location>
        <begin position="144"/>
        <end position="159"/>
    </location>
</feature>
<dbReference type="PANTHER" id="PTHR30441:SF4">
    <property type="entry name" value="PROTEIN ASMA"/>
    <property type="match status" value="1"/>
</dbReference>
<accession>A0A1M6B630</accession>
<feature type="compositionally biased region" description="Polar residues" evidence="1">
    <location>
        <begin position="334"/>
        <end position="345"/>
    </location>
</feature>
<proteinExistence type="predicted"/>
<reference evidence="4 5" key="1">
    <citation type="submission" date="2016-11" db="EMBL/GenBank/DDBJ databases">
        <authorList>
            <person name="Jaros S."/>
            <person name="Januszkiewicz K."/>
            <person name="Wedrychowicz H."/>
        </authorList>
    </citation>
    <scope>NUCLEOTIDE SEQUENCE [LARGE SCALE GENOMIC DNA]</scope>
    <source>
        <strain evidence="4 5">CECT 7868</strain>
    </source>
</reference>
<feature type="domain" description="AsmA" evidence="3">
    <location>
        <begin position="239"/>
        <end position="539"/>
    </location>
</feature>
<feature type="region of interest" description="Disordered" evidence="1">
    <location>
        <begin position="126"/>
        <end position="161"/>
    </location>
</feature>
<gene>
    <name evidence="4" type="ORF">VA7868_03720</name>
</gene>
<dbReference type="RefSeq" id="WP_073605332.1">
    <property type="nucleotide sequence ID" value="NZ_FQXZ01000040.1"/>
</dbReference>